<sequence length="80" mass="8993">MATSKLKDICVIELQYINVLTIVANLDLALRLPGNNGDTSEMGRAIGSYLLNLLDHHGIEIPNDVHRVYEKTFRSLIMQI</sequence>
<proteinExistence type="predicted"/>
<evidence type="ECO:0000313" key="1">
    <source>
        <dbReference type="EMBL" id="KKL73488.1"/>
    </source>
</evidence>
<comment type="caution">
    <text evidence="1">The sequence shown here is derived from an EMBL/GenBank/DDBJ whole genome shotgun (WGS) entry which is preliminary data.</text>
</comment>
<protein>
    <submittedName>
        <fullName evidence="1">Uncharacterized protein</fullName>
    </submittedName>
</protein>
<gene>
    <name evidence="1" type="ORF">LCGC14_2074390</name>
</gene>
<name>A0A0F9EHB0_9ZZZZ</name>
<reference evidence="1" key="1">
    <citation type="journal article" date="2015" name="Nature">
        <title>Complex archaea that bridge the gap between prokaryotes and eukaryotes.</title>
        <authorList>
            <person name="Spang A."/>
            <person name="Saw J.H."/>
            <person name="Jorgensen S.L."/>
            <person name="Zaremba-Niedzwiedzka K."/>
            <person name="Martijn J."/>
            <person name="Lind A.E."/>
            <person name="van Eijk R."/>
            <person name="Schleper C."/>
            <person name="Guy L."/>
            <person name="Ettema T.J."/>
        </authorList>
    </citation>
    <scope>NUCLEOTIDE SEQUENCE</scope>
</reference>
<organism evidence="1">
    <name type="scientific">marine sediment metagenome</name>
    <dbReference type="NCBI Taxonomy" id="412755"/>
    <lineage>
        <taxon>unclassified sequences</taxon>
        <taxon>metagenomes</taxon>
        <taxon>ecological metagenomes</taxon>
    </lineage>
</organism>
<accession>A0A0F9EHB0</accession>
<dbReference type="AlphaFoldDB" id="A0A0F9EHB0"/>
<dbReference type="EMBL" id="LAZR01024943">
    <property type="protein sequence ID" value="KKL73488.1"/>
    <property type="molecule type" value="Genomic_DNA"/>
</dbReference>